<proteinExistence type="predicted"/>
<dbReference type="Pfam" id="PF01546">
    <property type="entry name" value="Peptidase_M20"/>
    <property type="match status" value="1"/>
</dbReference>
<organism evidence="4 5">
    <name type="scientific">Gottschalkia purinilytica</name>
    <name type="common">Clostridium purinilyticum</name>
    <dbReference type="NCBI Taxonomy" id="1503"/>
    <lineage>
        <taxon>Bacteria</taxon>
        <taxon>Bacillati</taxon>
        <taxon>Bacillota</taxon>
        <taxon>Tissierellia</taxon>
        <taxon>Tissierellales</taxon>
        <taxon>Gottschalkiaceae</taxon>
        <taxon>Gottschalkia</taxon>
    </lineage>
</organism>
<dbReference type="PATRIC" id="fig|1503.3.peg.1050"/>
<dbReference type="InterPro" id="IPR036264">
    <property type="entry name" value="Bact_exopeptidase_dim_dom"/>
</dbReference>
<dbReference type="GO" id="GO:0050118">
    <property type="term" value="F:N-acetyldiaminopimelate deacetylase activity"/>
    <property type="evidence" value="ECO:0007669"/>
    <property type="project" value="UniProtKB-ARBA"/>
</dbReference>
<dbReference type="SUPFAM" id="SSF53187">
    <property type="entry name" value="Zn-dependent exopeptidases"/>
    <property type="match status" value="1"/>
</dbReference>
<dbReference type="OrthoDB" id="9776731at2"/>
<feature type="binding site" evidence="2">
    <location>
        <position position="133"/>
    </location>
    <ligand>
        <name>Mn(2+)</name>
        <dbReference type="ChEBI" id="CHEBI:29035"/>
        <label>2</label>
    </ligand>
</feature>
<feature type="binding site" evidence="2">
    <location>
        <position position="354"/>
    </location>
    <ligand>
        <name>Mn(2+)</name>
        <dbReference type="ChEBI" id="CHEBI:29035"/>
        <label>2</label>
    </ligand>
</feature>
<protein>
    <submittedName>
        <fullName evidence="4">Amidohydrolase</fullName>
    </submittedName>
</protein>
<dbReference type="PANTHER" id="PTHR11014:SF63">
    <property type="entry name" value="METALLOPEPTIDASE, PUTATIVE (AFU_ORTHOLOGUE AFUA_6G09600)-RELATED"/>
    <property type="match status" value="1"/>
</dbReference>
<dbReference type="InterPro" id="IPR011650">
    <property type="entry name" value="Peptidase_M20_dimer"/>
</dbReference>
<feature type="binding site" evidence="2">
    <location>
        <position position="100"/>
    </location>
    <ligand>
        <name>Mn(2+)</name>
        <dbReference type="ChEBI" id="CHEBI:29035"/>
        <label>2</label>
    </ligand>
</feature>
<sequence>MFELIDSIKNEVVDMRKYLHQIPELGFQEVKTSKYIKERLESLGFELEVVAGTGIVAFKKGTSSEKAIAFRSDIDGLRVKEETGLPFASKEENHMHACGHDGHMSILLGFATFIASLPSIKRDIVLIFQPAEEGPGGAEVIVKEGILKKYNVESIFGLHILPDIEEGKIGINYGPIMAQCGEIEILIEGKGGHGAMPHTSIDTIYVTSQLISSYQSIVSRNIEPIEGAVLTIGKINGGEAKNVIAEEVKIEGTIRAYRPEVYNTIKSRIQEINSGIEKMFGVKITTNVIDMYPAVNNDYDLFNIMKEALDEDEIHILKPMMIAEDFSYYQQEIPGFFFMLGSRNEKLNYIYPLHHCKFNFSDEVLGHGVKTYIKIANKLGII</sequence>
<accession>A0A0L0WF19</accession>
<keyword evidence="1 4" id="KW-0378">Hydrolase</keyword>
<gene>
    <name evidence="4" type="ORF">CLPU_1c01800</name>
</gene>
<feature type="domain" description="Peptidase M20 dimerisation" evidence="3">
    <location>
        <begin position="184"/>
        <end position="272"/>
    </location>
</feature>
<dbReference type="CDD" id="cd03886">
    <property type="entry name" value="M20_Acy1"/>
    <property type="match status" value="1"/>
</dbReference>
<dbReference type="SUPFAM" id="SSF55031">
    <property type="entry name" value="Bacterial exopeptidase dimerisation domain"/>
    <property type="match status" value="1"/>
</dbReference>
<dbReference type="FunFam" id="3.30.70.360:FF:000001">
    <property type="entry name" value="N-acetyldiaminopimelate deacetylase"/>
    <property type="match status" value="1"/>
</dbReference>
<dbReference type="GO" id="GO:0019877">
    <property type="term" value="P:diaminopimelate biosynthetic process"/>
    <property type="evidence" value="ECO:0007669"/>
    <property type="project" value="UniProtKB-ARBA"/>
</dbReference>
<evidence type="ECO:0000313" key="5">
    <source>
        <dbReference type="Proteomes" id="UP000037267"/>
    </source>
</evidence>
<evidence type="ECO:0000259" key="3">
    <source>
        <dbReference type="Pfam" id="PF07687"/>
    </source>
</evidence>
<feature type="binding site" evidence="2">
    <location>
        <position position="98"/>
    </location>
    <ligand>
        <name>Mn(2+)</name>
        <dbReference type="ChEBI" id="CHEBI:29035"/>
        <label>2</label>
    </ligand>
</feature>
<dbReference type="RefSeq" id="WP_082154011.1">
    <property type="nucleotide sequence ID" value="NZ_LGSS01000001.1"/>
</dbReference>
<evidence type="ECO:0000256" key="2">
    <source>
        <dbReference type="PIRSR" id="PIRSR005962-1"/>
    </source>
</evidence>
<keyword evidence="5" id="KW-1185">Reference proteome</keyword>
<dbReference type="InterPro" id="IPR002933">
    <property type="entry name" value="Peptidase_M20"/>
</dbReference>
<dbReference type="NCBIfam" id="TIGR01891">
    <property type="entry name" value="amidohydrolases"/>
    <property type="match status" value="1"/>
</dbReference>
<dbReference type="PIRSF" id="PIRSF005962">
    <property type="entry name" value="Pept_M20D_amidohydro"/>
    <property type="match status" value="1"/>
</dbReference>
<dbReference type="Gene3D" id="3.40.630.10">
    <property type="entry name" value="Zn peptidases"/>
    <property type="match status" value="1"/>
</dbReference>
<feature type="binding site" evidence="2">
    <location>
        <position position="159"/>
    </location>
    <ligand>
        <name>Mn(2+)</name>
        <dbReference type="ChEBI" id="CHEBI:29035"/>
        <label>2</label>
    </ligand>
</feature>
<dbReference type="Gene3D" id="3.30.70.360">
    <property type="match status" value="1"/>
</dbReference>
<reference evidence="5" key="1">
    <citation type="submission" date="2015-07" db="EMBL/GenBank/DDBJ databases">
        <title>Draft genome sequence of the purine-degrading Gottschalkia purinilyticum DSM 1384 (formerly Clostridium purinilyticum).</title>
        <authorList>
            <person name="Poehlein A."/>
            <person name="Schiel-Bengelsdorf B."/>
            <person name="Bengelsdorf F.R."/>
            <person name="Daniel R."/>
            <person name="Duerre P."/>
        </authorList>
    </citation>
    <scope>NUCLEOTIDE SEQUENCE [LARGE SCALE GENOMIC DNA]</scope>
    <source>
        <strain evidence="5">DSM 1384</strain>
    </source>
</reference>
<dbReference type="EMBL" id="LGSS01000001">
    <property type="protein sequence ID" value="KNF10015.1"/>
    <property type="molecule type" value="Genomic_DNA"/>
</dbReference>
<evidence type="ECO:0000256" key="1">
    <source>
        <dbReference type="ARBA" id="ARBA00022801"/>
    </source>
</evidence>
<dbReference type="Pfam" id="PF07687">
    <property type="entry name" value="M20_dimer"/>
    <property type="match status" value="1"/>
</dbReference>
<dbReference type="PANTHER" id="PTHR11014">
    <property type="entry name" value="PEPTIDASE M20 FAMILY MEMBER"/>
    <property type="match status" value="1"/>
</dbReference>
<evidence type="ECO:0000313" key="4">
    <source>
        <dbReference type="EMBL" id="KNF10015.1"/>
    </source>
</evidence>
<dbReference type="InterPro" id="IPR017439">
    <property type="entry name" value="Amidohydrolase"/>
</dbReference>
<keyword evidence="2" id="KW-0479">Metal-binding</keyword>
<dbReference type="GO" id="GO:0046872">
    <property type="term" value="F:metal ion binding"/>
    <property type="evidence" value="ECO:0007669"/>
    <property type="project" value="UniProtKB-KW"/>
</dbReference>
<keyword evidence="2" id="KW-0464">Manganese</keyword>
<comment type="caution">
    <text evidence="4">The sequence shown here is derived from an EMBL/GenBank/DDBJ whole genome shotgun (WGS) entry which is preliminary data.</text>
</comment>
<dbReference type="Proteomes" id="UP000037267">
    <property type="component" value="Unassembled WGS sequence"/>
</dbReference>
<name>A0A0L0WF19_GOTPU</name>
<dbReference type="AlphaFoldDB" id="A0A0L0WF19"/>
<comment type="cofactor">
    <cofactor evidence="2">
        <name>Mn(2+)</name>
        <dbReference type="ChEBI" id="CHEBI:29035"/>
    </cofactor>
    <text evidence="2">The Mn(2+) ion enhances activity.</text>
</comment>
<dbReference type="STRING" id="1503.CLPU_1c01800"/>